<keyword evidence="8" id="KW-1185">Reference proteome</keyword>
<protein>
    <recommendedName>
        <fullName evidence="3">Centromere protein M</fullName>
    </recommendedName>
</protein>
<keyword evidence="6" id="KW-0137">Centromere</keyword>
<evidence type="ECO:0000256" key="3">
    <source>
        <dbReference type="ARBA" id="ARBA00016382"/>
    </source>
</evidence>
<proteinExistence type="predicted"/>
<evidence type="ECO:0000313" key="8">
    <source>
        <dbReference type="Proteomes" id="UP000518266"/>
    </source>
</evidence>
<dbReference type="InterPro" id="IPR027417">
    <property type="entry name" value="P-loop_NTPase"/>
</dbReference>
<evidence type="ECO:0000256" key="1">
    <source>
        <dbReference type="ARBA" id="ARBA00004123"/>
    </source>
</evidence>
<dbReference type="EMBL" id="JAAKFY010000009">
    <property type="protein sequence ID" value="KAF3852214.1"/>
    <property type="molecule type" value="Genomic_DNA"/>
</dbReference>
<organism evidence="7 8">
    <name type="scientific">Dissostichus mawsoni</name>
    <name type="common">Antarctic cod</name>
    <dbReference type="NCBI Taxonomy" id="36200"/>
    <lineage>
        <taxon>Eukaryota</taxon>
        <taxon>Metazoa</taxon>
        <taxon>Chordata</taxon>
        <taxon>Craniata</taxon>
        <taxon>Vertebrata</taxon>
        <taxon>Euteleostomi</taxon>
        <taxon>Actinopterygii</taxon>
        <taxon>Neopterygii</taxon>
        <taxon>Teleostei</taxon>
        <taxon>Neoteleostei</taxon>
        <taxon>Acanthomorphata</taxon>
        <taxon>Eupercaria</taxon>
        <taxon>Perciformes</taxon>
        <taxon>Notothenioidei</taxon>
        <taxon>Nototheniidae</taxon>
        <taxon>Dissostichus</taxon>
    </lineage>
</organism>
<evidence type="ECO:0000313" key="7">
    <source>
        <dbReference type="EMBL" id="KAF3852214.1"/>
    </source>
</evidence>
<evidence type="ECO:0000256" key="5">
    <source>
        <dbReference type="ARBA" id="ARBA00023242"/>
    </source>
</evidence>
<dbReference type="Proteomes" id="UP000518266">
    <property type="component" value="Unassembled WGS sequence"/>
</dbReference>
<gene>
    <name evidence="7" type="ORF">F7725_005569</name>
</gene>
<comment type="subcellular location">
    <subcellularLocation>
        <location evidence="2">Chromosome</location>
        <location evidence="2">Centromere</location>
    </subcellularLocation>
    <subcellularLocation>
        <location evidence="1">Nucleus</location>
    </subcellularLocation>
</comment>
<name>A0A7J5YRM9_DISMA</name>
<dbReference type="Gene3D" id="3.40.50.300">
    <property type="entry name" value="P-loop containing nucleotide triphosphate hydrolases"/>
    <property type="match status" value="1"/>
</dbReference>
<keyword evidence="5" id="KW-0539">Nucleus</keyword>
<dbReference type="GO" id="GO:0000775">
    <property type="term" value="C:chromosome, centromeric region"/>
    <property type="evidence" value="ECO:0007669"/>
    <property type="project" value="UniProtKB-SubCell"/>
</dbReference>
<evidence type="ECO:0000256" key="4">
    <source>
        <dbReference type="ARBA" id="ARBA00022454"/>
    </source>
</evidence>
<dbReference type="AlphaFoldDB" id="A0A7J5YRM9"/>
<reference evidence="7 8" key="1">
    <citation type="submission" date="2020-03" db="EMBL/GenBank/DDBJ databases">
        <title>Dissostichus mawsoni Genome sequencing and assembly.</title>
        <authorList>
            <person name="Park H."/>
        </authorList>
    </citation>
    <scope>NUCLEOTIDE SEQUENCE [LARGE SCALE GENOMIC DNA]</scope>
    <source>
        <strain evidence="7">DM0001</strain>
        <tissue evidence="7">Muscle</tissue>
    </source>
</reference>
<dbReference type="InterPro" id="IPR020987">
    <property type="entry name" value="Centromere_Cenp-M"/>
</dbReference>
<keyword evidence="4" id="KW-0158">Chromosome</keyword>
<dbReference type="OrthoDB" id="2386686at2759"/>
<comment type="caution">
    <text evidence="7">The sequence shown here is derived from an EMBL/GenBank/DDBJ whole genome shotgun (WGS) entry which is preliminary data.</text>
</comment>
<dbReference type="PANTHER" id="PTHR34436">
    <property type="entry name" value="CENTROMERE PROTEIN M"/>
    <property type="match status" value="1"/>
</dbReference>
<evidence type="ECO:0000256" key="2">
    <source>
        <dbReference type="ARBA" id="ARBA00004584"/>
    </source>
</evidence>
<accession>A0A7J5YRM9</accession>
<evidence type="ECO:0000256" key="6">
    <source>
        <dbReference type="ARBA" id="ARBA00023328"/>
    </source>
</evidence>
<dbReference type="PANTHER" id="PTHR34436:SF1">
    <property type="entry name" value="CENTROMERE PROTEIN M"/>
    <property type="match status" value="1"/>
</dbReference>
<sequence>MTSGENVMSDARSEKKRETGIDLSVYIRMSLLKPFSKLPGLNTANILLVESEEQFQQSLADALVEETAVTVNVRLAKSLPLPKDNEESRPRIDLVVFIINLTSELSFQSAEASLKYLDPGYLLGKVCFMVTNVRNVSVPTERLDAVRKLAAALHCPLLFAEDQTPDGVTNATKRLLSILKVSAGLVPMATALYLSSLTSCTVPLTSTSQASISSCFLWRGVSHFFKSYDSCWQTLLGHLKQNHC</sequence>
<dbReference type="GO" id="GO:0005634">
    <property type="term" value="C:nucleus"/>
    <property type="evidence" value="ECO:0007669"/>
    <property type="project" value="UniProtKB-SubCell"/>
</dbReference>
<dbReference type="Pfam" id="PF11111">
    <property type="entry name" value="CENP-M"/>
    <property type="match status" value="1"/>
</dbReference>